<dbReference type="InterPro" id="IPR006008">
    <property type="entry name" value="YciB"/>
</dbReference>
<dbReference type="PANTHER" id="PTHR36917:SF1">
    <property type="entry name" value="INNER MEMBRANE-SPANNING PROTEIN YCIB"/>
    <property type="match status" value="1"/>
</dbReference>
<dbReference type="NCBIfam" id="NF001325">
    <property type="entry name" value="PRK00259.1-3"/>
    <property type="match status" value="1"/>
</dbReference>
<keyword evidence="4 5" id="KW-0472">Membrane</keyword>
<feature type="transmembrane region" description="Helical" evidence="5">
    <location>
        <begin position="41"/>
        <end position="61"/>
    </location>
</feature>
<protein>
    <submittedName>
        <fullName evidence="6">Intracellular septation protein IspA</fullName>
    </submittedName>
</protein>
<feature type="transmembrane region" description="Helical" evidence="5">
    <location>
        <begin position="7"/>
        <end position="29"/>
    </location>
</feature>
<keyword evidence="1" id="KW-1003">Cell membrane</keyword>
<evidence type="ECO:0000256" key="1">
    <source>
        <dbReference type="ARBA" id="ARBA00022475"/>
    </source>
</evidence>
<evidence type="ECO:0000313" key="6">
    <source>
        <dbReference type="EMBL" id="VAW51280.1"/>
    </source>
</evidence>
<feature type="transmembrane region" description="Helical" evidence="5">
    <location>
        <begin position="140"/>
        <end position="161"/>
    </location>
</feature>
<feature type="transmembrane region" description="Helical" evidence="5">
    <location>
        <begin position="102"/>
        <end position="119"/>
    </location>
</feature>
<gene>
    <name evidence="6" type="ORF">MNBD_GAMMA06-1883</name>
</gene>
<reference evidence="6" key="1">
    <citation type="submission" date="2018-06" db="EMBL/GenBank/DDBJ databases">
        <authorList>
            <person name="Zhirakovskaya E."/>
        </authorList>
    </citation>
    <scope>NUCLEOTIDE SEQUENCE</scope>
</reference>
<evidence type="ECO:0000256" key="5">
    <source>
        <dbReference type="SAM" id="Phobius"/>
    </source>
</evidence>
<dbReference type="PANTHER" id="PTHR36917">
    <property type="entry name" value="INTRACELLULAR SEPTATION PROTEIN A-RELATED"/>
    <property type="match status" value="1"/>
</dbReference>
<dbReference type="EMBL" id="UOFD01000027">
    <property type="protein sequence ID" value="VAW51280.1"/>
    <property type="molecule type" value="Genomic_DNA"/>
</dbReference>
<sequence>MKLLFDFFPIILFFVSYYQAKFLIANTFIGQLIDPAKPDFIAATIVATGMAIVASFIQVGVHWFKTHKFERMHIFSLVLITVLGSITIFLGNPAFIQWKPTVLNWLFAGVFLGSMFVGEKPIIKRMMSEHIELPENVWRTLNLSWVVFFFISGAANLYVAFYYNIGATDEARMDMWVNFKLFGLMGLTVAFVILQAVYLSRHISEDDMEGDIENGAQNNEGKS</sequence>
<dbReference type="HAMAP" id="MF_00189">
    <property type="entry name" value="YciB"/>
    <property type="match status" value="1"/>
</dbReference>
<feature type="transmembrane region" description="Helical" evidence="5">
    <location>
        <begin position="73"/>
        <end position="96"/>
    </location>
</feature>
<proteinExistence type="inferred from homology"/>
<dbReference type="AlphaFoldDB" id="A0A3B0WFQ4"/>
<name>A0A3B0WFQ4_9ZZZZ</name>
<keyword evidence="3 5" id="KW-1133">Transmembrane helix</keyword>
<evidence type="ECO:0000256" key="2">
    <source>
        <dbReference type="ARBA" id="ARBA00022692"/>
    </source>
</evidence>
<evidence type="ECO:0000256" key="3">
    <source>
        <dbReference type="ARBA" id="ARBA00022989"/>
    </source>
</evidence>
<dbReference type="Pfam" id="PF04279">
    <property type="entry name" value="IspA"/>
    <property type="match status" value="1"/>
</dbReference>
<keyword evidence="2 5" id="KW-0812">Transmembrane</keyword>
<organism evidence="6">
    <name type="scientific">hydrothermal vent metagenome</name>
    <dbReference type="NCBI Taxonomy" id="652676"/>
    <lineage>
        <taxon>unclassified sequences</taxon>
        <taxon>metagenomes</taxon>
        <taxon>ecological metagenomes</taxon>
    </lineage>
</organism>
<feature type="transmembrane region" description="Helical" evidence="5">
    <location>
        <begin position="181"/>
        <end position="199"/>
    </location>
</feature>
<evidence type="ECO:0000256" key="4">
    <source>
        <dbReference type="ARBA" id="ARBA00023136"/>
    </source>
</evidence>
<accession>A0A3B0WFQ4</accession>
<dbReference type="GO" id="GO:0005886">
    <property type="term" value="C:plasma membrane"/>
    <property type="evidence" value="ECO:0007669"/>
    <property type="project" value="TreeGrafter"/>
</dbReference>